<dbReference type="InterPro" id="IPR047057">
    <property type="entry name" value="MerR_fam"/>
</dbReference>
<dbReference type="GO" id="GO:0003700">
    <property type="term" value="F:DNA-binding transcription factor activity"/>
    <property type="evidence" value="ECO:0007669"/>
    <property type="project" value="InterPro"/>
</dbReference>
<name>A0AAU7AQH9_9ACTN</name>
<proteinExistence type="predicted"/>
<dbReference type="SMART" id="SM00422">
    <property type="entry name" value="HTH_MERR"/>
    <property type="match status" value="1"/>
</dbReference>
<reference evidence="6" key="1">
    <citation type="submission" date="2022-12" db="EMBL/GenBank/DDBJ databases">
        <title>Paraconexibacter alkalitolerans sp. nov. and Baekduia alba sp. nov., isolated from soil and emended description of the genera Paraconexibacter (Chun et al., 2020) and Baekduia (An et al., 2020).</title>
        <authorList>
            <person name="Vieira S."/>
            <person name="Huber K.J."/>
            <person name="Geppert A."/>
            <person name="Wolf J."/>
            <person name="Neumann-Schaal M."/>
            <person name="Muesken M."/>
            <person name="Overmann J."/>
        </authorList>
    </citation>
    <scope>NUCLEOTIDE SEQUENCE</scope>
    <source>
        <strain evidence="6">AEG42_29</strain>
    </source>
</reference>
<dbReference type="PANTHER" id="PTHR30204">
    <property type="entry name" value="REDOX-CYCLING DRUG-SENSING TRANSCRIPTIONAL ACTIVATOR SOXR"/>
    <property type="match status" value="1"/>
</dbReference>
<evidence type="ECO:0000259" key="5">
    <source>
        <dbReference type="PROSITE" id="PS50937"/>
    </source>
</evidence>
<dbReference type="InterPro" id="IPR009061">
    <property type="entry name" value="DNA-bd_dom_put_sf"/>
</dbReference>
<dbReference type="KEGG" id="parq:DSM112329_00760"/>
<evidence type="ECO:0000256" key="3">
    <source>
        <dbReference type="ARBA" id="ARBA00023125"/>
    </source>
</evidence>
<dbReference type="PRINTS" id="PR00040">
    <property type="entry name" value="HTHMERR"/>
</dbReference>
<keyword evidence="1" id="KW-0678">Repressor</keyword>
<keyword evidence="4" id="KW-0804">Transcription</keyword>
<dbReference type="AlphaFoldDB" id="A0AAU7AQH9"/>
<accession>A0AAU7AQH9</accession>
<keyword evidence="2" id="KW-0805">Transcription regulation</keyword>
<keyword evidence="3" id="KW-0238">DNA-binding</keyword>
<evidence type="ECO:0000256" key="1">
    <source>
        <dbReference type="ARBA" id="ARBA00022491"/>
    </source>
</evidence>
<dbReference type="PANTHER" id="PTHR30204:SF69">
    <property type="entry name" value="MERR-FAMILY TRANSCRIPTIONAL REGULATOR"/>
    <property type="match status" value="1"/>
</dbReference>
<dbReference type="Gene3D" id="1.10.1660.10">
    <property type="match status" value="1"/>
</dbReference>
<dbReference type="EMBL" id="CP114014">
    <property type="protein sequence ID" value="XAY03934.1"/>
    <property type="molecule type" value="Genomic_DNA"/>
</dbReference>
<gene>
    <name evidence="6" type="ORF">DSM112329_00760</name>
</gene>
<dbReference type="SUPFAM" id="SSF46955">
    <property type="entry name" value="Putative DNA-binding domain"/>
    <property type="match status" value="1"/>
</dbReference>
<organism evidence="6">
    <name type="scientific">Paraconexibacter sp. AEG42_29</name>
    <dbReference type="NCBI Taxonomy" id="2997339"/>
    <lineage>
        <taxon>Bacteria</taxon>
        <taxon>Bacillati</taxon>
        <taxon>Actinomycetota</taxon>
        <taxon>Thermoleophilia</taxon>
        <taxon>Solirubrobacterales</taxon>
        <taxon>Paraconexibacteraceae</taxon>
        <taxon>Paraconexibacter</taxon>
    </lineage>
</organism>
<dbReference type="InterPro" id="IPR000551">
    <property type="entry name" value="MerR-type_HTH_dom"/>
</dbReference>
<evidence type="ECO:0000256" key="2">
    <source>
        <dbReference type="ARBA" id="ARBA00023015"/>
    </source>
</evidence>
<dbReference type="GO" id="GO:0003677">
    <property type="term" value="F:DNA binding"/>
    <property type="evidence" value="ECO:0007669"/>
    <property type="project" value="UniProtKB-KW"/>
</dbReference>
<dbReference type="Pfam" id="PF13411">
    <property type="entry name" value="MerR_1"/>
    <property type="match status" value="1"/>
</dbReference>
<evidence type="ECO:0000256" key="4">
    <source>
        <dbReference type="ARBA" id="ARBA00023163"/>
    </source>
</evidence>
<feature type="domain" description="HTH merR-type" evidence="5">
    <location>
        <begin position="14"/>
        <end position="82"/>
    </location>
</feature>
<sequence length="159" mass="17561">MFKSRTKVTTAETRLTIGQLAARFDLNTSAIRYYERQGVLPPPERVSGQRRYGPDAIRRLEVLEIAKRGGFTLDEARLLLDQAAADSLAFEAIRDLAERKLPEIDALIRRAQAMRGWLTTATDCSCASLDVCALFTASTELQHNPITVTQVAGSAHRSA</sequence>
<evidence type="ECO:0000313" key="6">
    <source>
        <dbReference type="EMBL" id="XAY03934.1"/>
    </source>
</evidence>
<protein>
    <recommendedName>
        <fullName evidence="5">HTH merR-type domain-containing protein</fullName>
    </recommendedName>
</protein>
<dbReference type="PROSITE" id="PS50937">
    <property type="entry name" value="HTH_MERR_2"/>
    <property type="match status" value="1"/>
</dbReference>